<organism evidence="2 3">
    <name type="scientific">Mesonia ostreae</name>
    <dbReference type="NCBI Taxonomy" id="861110"/>
    <lineage>
        <taxon>Bacteria</taxon>
        <taxon>Pseudomonadati</taxon>
        <taxon>Bacteroidota</taxon>
        <taxon>Flavobacteriia</taxon>
        <taxon>Flavobacteriales</taxon>
        <taxon>Flavobacteriaceae</taxon>
        <taxon>Mesonia</taxon>
    </lineage>
</organism>
<dbReference type="RefSeq" id="WP_311401032.1">
    <property type="nucleotide sequence ID" value="NZ_JAVRBG010000004.1"/>
</dbReference>
<evidence type="ECO:0000256" key="1">
    <source>
        <dbReference type="SAM" id="SignalP"/>
    </source>
</evidence>
<sequence>MRNLKFIALSIVTSAFIASCSSDDSAPQIINQEEVITDVSLSFINESGGVSIYSYTDPQYRAEDYVAPVISLESGKTYQVEANFYNISNPEEPELLTEEIQEERDDHFLTYAFTEINVDLSRTDGPLSTDTNGIQIGLSTQWQVGEPGDGTLTLRLIHQATEKITTPAEGSFTGGETDAQVSFEVEVIE</sequence>
<evidence type="ECO:0008006" key="4">
    <source>
        <dbReference type="Google" id="ProtNLM"/>
    </source>
</evidence>
<keyword evidence="3" id="KW-1185">Reference proteome</keyword>
<gene>
    <name evidence="2" type="ORF">RLT85_05485</name>
</gene>
<evidence type="ECO:0000313" key="3">
    <source>
        <dbReference type="Proteomes" id="UP001182991"/>
    </source>
</evidence>
<protein>
    <recommendedName>
        <fullName evidence="4">Type 1 periplasmic binding fold superfamily protein</fullName>
    </recommendedName>
</protein>
<dbReference type="PROSITE" id="PS51257">
    <property type="entry name" value="PROKAR_LIPOPROTEIN"/>
    <property type="match status" value="1"/>
</dbReference>
<keyword evidence="1" id="KW-0732">Signal</keyword>
<name>A0ABU2KH86_9FLAO</name>
<feature type="chain" id="PRO_5045095997" description="Type 1 periplasmic binding fold superfamily protein" evidence="1">
    <location>
        <begin position="18"/>
        <end position="189"/>
    </location>
</feature>
<dbReference type="Proteomes" id="UP001182991">
    <property type="component" value="Unassembled WGS sequence"/>
</dbReference>
<accession>A0ABU2KH86</accession>
<feature type="signal peptide" evidence="1">
    <location>
        <begin position="1"/>
        <end position="17"/>
    </location>
</feature>
<proteinExistence type="predicted"/>
<evidence type="ECO:0000313" key="2">
    <source>
        <dbReference type="EMBL" id="MDT0294080.1"/>
    </source>
</evidence>
<dbReference type="EMBL" id="JAVRBG010000004">
    <property type="protein sequence ID" value="MDT0294080.1"/>
    <property type="molecule type" value="Genomic_DNA"/>
</dbReference>
<comment type="caution">
    <text evidence="2">The sequence shown here is derived from an EMBL/GenBank/DDBJ whole genome shotgun (WGS) entry which is preliminary data.</text>
</comment>
<reference evidence="3" key="1">
    <citation type="submission" date="2023-07" db="EMBL/GenBank/DDBJ databases">
        <title>Isolating and identifying novel microbial strains from the Mariana Trench.</title>
        <authorList>
            <person name="Fu H."/>
        </authorList>
    </citation>
    <scope>NUCLEOTIDE SEQUENCE [LARGE SCALE GENOMIC DNA]</scope>
    <source>
        <strain evidence="3">T-y2</strain>
    </source>
</reference>